<dbReference type="EC" id="4.2.99.20" evidence="2"/>
<evidence type="ECO:0000313" key="3">
    <source>
        <dbReference type="Proteomes" id="UP000382040"/>
    </source>
</evidence>
<dbReference type="Proteomes" id="UP000382040">
    <property type="component" value="Unassembled WGS sequence"/>
</dbReference>
<feature type="domain" description="AB hydrolase-1" evidence="1">
    <location>
        <begin position="14"/>
        <end position="223"/>
    </location>
</feature>
<dbReference type="GO" id="GO:0016020">
    <property type="term" value="C:membrane"/>
    <property type="evidence" value="ECO:0007669"/>
    <property type="project" value="TreeGrafter"/>
</dbReference>
<dbReference type="PANTHER" id="PTHR43798">
    <property type="entry name" value="MONOACYLGLYCEROL LIPASE"/>
    <property type="match status" value="1"/>
</dbReference>
<dbReference type="EMBL" id="CABPST010000013">
    <property type="protein sequence ID" value="VVE90033.1"/>
    <property type="molecule type" value="Genomic_DNA"/>
</dbReference>
<accession>A0A5E5C0E7</accession>
<dbReference type="AlphaFoldDB" id="A0A5E5C0E7"/>
<dbReference type="SUPFAM" id="SSF53474">
    <property type="entry name" value="alpha/beta-Hydrolases"/>
    <property type="match status" value="1"/>
</dbReference>
<gene>
    <name evidence="2" type="primary">menH_3</name>
    <name evidence="2" type="ORF">PBR20603_04011</name>
</gene>
<keyword evidence="2" id="KW-0456">Lyase</keyword>
<dbReference type="Gene3D" id="3.40.50.1820">
    <property type="entry name" value="alpha/beta hydrolase"/>
    <property type="match status" value="1"/>
</dbReference>
<evidence type="ECO:0000313" key="2">
    <source>
        <dbReference type="EMBL" id="VVE90033.1"/>
    </source>
</evidence>
<sequence>MDIRHVGKPDGFPVVALHGIQGTSDSWVPLATALGDAFHFVLPNMPGRGDAQYPASPHTCSADAFARLASAVIAQEIGSRPYMLAGWSMGVSVILELMAHLANGKARHPPPEAVVLMSGTAQLNEVSWFKASGETALLDEIRHREIRLGLKRAAHPQVVAWTWRALKPVSHLAHLPLVTMPALIVHGSDDEDCPVDHAHRMCAGIRNATLHVIPRARHSLLTQNTQDVGVVMRAFMTRHRAASLPPVNREEIS</sequence>
<keyword evidence="3" id="KW-1185">Reference proteome</keyword>
<dbReference type="InterPro" id="IPR050266">
    <property type="entry name" value="AB_hydrolase_sf"/>
</dbReference>
<reference evidence="2 3" key="1">
    <citation type="submission" date="2019-08" db="EMBL/GenBank/DDBJ databases">
        <authorList>
            <person name="Peeters C."/>
        </authorList>
    </citation>
    <scope>NUCLEOTIDE SEQUENCE [LARGE SCALE GENOMIC DNA]</scope>
    <source>
        <strain evidence="2 3">LMG 20603</strain>
    </source>
</reference>
<dbReference type="InterPro" id="IPR000073">
    <property type="entry name" value="AB_hydrolase_1"/>
</dbReference>
<dbReference type="RefSeq" id="WP_150561200.1">
    <property type="nucleotide sequence ID" value="NZ_CABPST010000013.1"/>
</dbReference>
<dbReference type="InterPro" id="IPR029058">
    <property type="entry name" value="AB_hydrolase_fold"/>
</dbReference>
<dbReference type="GO" id="GO:0070205">
    <property type="term" value="F:2-succinyl-6-hydroxy-2,4-cyclohexadiene-1-carboxylate synthase activity"/>
    <property type="evidence" value="ECO:0007669"/>
    <property type="project" value="UniProtKB-EC"/>
</dbReference>
<dbReference type="Pfam" id="PF12697">
    <property type="entry name" value="Abhydrolase_6"/>
    <property type="match status" value="1"/>
</dbReference>
<name>A0A5E5C0E7_9BURK</name>
<protein>
    <submittedName>
        <fullName evidence="2">2-succinyl-6-hydroxy-2, 4-cyclohexadiene-1-carboxylate synthase</fullName>
        <ecNumber evidence="2">4.2.99.20</ecNumber>
    </submittedName>
</protein>
<organism evidence="2 3">
    <name type="scientific">Pandoraea bronchicola</name>
    <dbReference type="NCBI Taxonomy" id="2508287"/>
    <lineage>
        <taxon>Bacteria</taxon>
        <taxon>Pseudomonadati</taxon>
        <taxon>Pseudomonadota</taxon>
        <taxon>Betaproteobacteria</taxon>
        <taxon>Burkholderiales</taxon>
        <taxon>Burkholderiaceae</taxon>
        <taxon>Pandoraea</taxon>
    </lineage>
</organism>
<proteinExistence type="predicted"/>
<dbReference type="OrthoDB" id="8960868at2"/>
<evidence type="ECO:0000259" key="1">
    <source>
        <dbReference type="Pfam" id="PF12697"/>
    </source>
</evidence>
<dbReference type="PANTHER" id="PTHR43798:SF33">
    <property type="entry name" value="HYDROLASE, PUTATIVE (AFU_ORTHOLOGUE AFUA_2G14860)-RELATED"/>
    <property type="match status" value="1"/>
</dbReference>